<protein>
    <submittedName>
        <fullName evidence="10">TolC family outer membrane protein</fullName>
    </submittedName>
</protein>
<dbReference type="GO" id="GO:1990281">
    <property type="term" value="C:efflux pump complex"/>
    <property type="evidence" value="ECO:0007669"/>
    <property type="project" value="TreeGrafter"/>
</dbReference>
<name>A0A5N7MLX3_9HYPH</name>
<evidence type="ECO:0000256" key="6">
    <source>
        <dbReference type="ARBA" id="ARBA00023136"/>
    </source>
</evidence>
<accession>A0A5N7MLX3</accession>
<evidence type="ECO:0000256" key="4">
    <source>
        <dbReference type="ARBA" id="ARBA00022452"/>
    </source>
</evidence>
<keyword evidence="6 9" id="KW-0472">Membrane</keyword>
<dbReference type="Pfam" id="PF02321">
    <property type="entry name" value="OEP"/>
    <property type="match status" value="2"/>
</dbReference>
<dbReference type="PANTHER" id="PTHR30026">
    <property type="entry name" value="OUTER MEMBRANE PROTEIN TOLC"/>
    <property type="match status" value="1"/>
</dbReference>
<feature type="coiled-coil region" evidence="8">
    <location>
        <begin position="382"/>
        <end position="409"/>
    </location>
</feature>
<keyword evidence="7" id="KW-0998">Cell outer membrane</keyword>
<dbReference type="PANTHER" id="PTHR30026:SF22">
    <property type="entry name" value="OUTER MEMBRANE EFFLUX PROTEIN"/>
    <property type="match status" value="1"/>
</dbReference>
<keyword evidence="5 9" id="KW-0812">Transmembrane</keyword>
<evidence type="ECO:0000313" key="11">
    <source>
        <dbReference type="Proteomes" id="UP000403266"/>
    </source>
</evidence>
<dbReference type="Gene3D" id="1.20.1600.10">
    <property type="entry name" value="Outer membrane efflux proteins (OEP)"/>
    <property type="match status" value="1"/>
</dbReference>
<evidence type="ECO:0000256" key="9">
    <source>
        <dbReference type="SAM" id="Phobius"/>
    </source>
</evidence>
<evidence type="ECO:0000313" key="10">
    <source>
        <dbReference type="EMBL" id="MPR24956.1"/>
    </source>
</evidence>
<dbReference type="NCBIfam" id="TIGR01844">
    <property type="entry name" value="type_I_sec_TolC"/>
    <property type="match status" value="1"/>
</dbReference>
<keyword evidence="3" id="KW-0813">Transport</keyword>
<dbReference type="SUPFAM" id="SSF56954">
    <property type="entry name" value="Outer membrane efflux proteins (OEP)"/>
    <property type="match status" value="1"/>
</dbReference>
<evidence type="ECO:0000256" key="2">
    <source>
        <dbReference type="ARBA" id="ARBA00007613"/>
    </source>
</evidence>
<organism evidence="10 11">
    <name type="scientific">Microvirga tunisiensis</name>
    <dbReference type="NCBI Taxonomy" id="2108360"/>
    <lineage>
        <taxon>Bacteria</taxon>
        <taxon>Pseudomonadati</taxon>
        <taxon>Pseudomonadota</taxon>
        <taxon>Alphaproteobacteria</taxon>
        <taxon>Hyphomicrobiales</taxon>
        <taxon>Methylobacteriaceae</taxon>
        <taxon>Microvirga</taxon>
    </lineage>
</organism>
<dbReference type="InterPro" id="IPR051906">
    <property type="entry name" value="TolC-like"/>
</dbReference>
<comment type="caution">
    <text evidence="10">The sequence shown here is derived from an EMBL/GenBank/DDBJ whole genome shotgun (WGS) entry which is preliminary data.</text>
</comment>
<dbReference type="GO" id="GO:0009279">
    <property type="term" value="C:cell outer membrane"/>
    <property type="evidence" value="ECO:0007669"/>
    <property type="project" value="UniProtKB-SubCell"/>
</dbReference>
<gene>
    <name evidence="10" type="ORF">FS320_06840</name>
</gene>
<reference evidence="10 11" key="1">
    <citation type="journal article" date="2019" name="Syst. Appl. Microbiol.">
        <title>Microvirga tunisiensis sp. nov., a root nodule symbiotic bacterium isolated from Lupinus micranthus and L. luteus grown in Northern Tunisia.</title>
        <authorList>
            <person name="Msaddak A."/>
            <person name="Rejili M."/>
            <person name="Duran D."/>
            <person name="Mars M."/>
            <person name="Palacios J.M."/>
            <person name="Ruiz-Argueso T."/>
            <person name="Rey L."/>
            <person name="Imperial J."/>
        </authorList>
    </citation>
    <scope>NUCLEOTIDE SEQUENCE [LARGE SCALE GENOMIC DNA]</scope>
    <source>
        <strain evidence="10 11">Lmie10</strain>
    </source>
</reference>
<comment type="similarity">
    <text evidence="2">Belongs to the outer membrane factor (OMF) (TC 1.B.17) family.</text>
</comment>
<sequence>MVSENGGSCGCSVLVARQVRVKKKHSRKTYRLLFGAMTSVFVLAGLGGVSAETLESALARAYGNNPDLNAQRANVRATDETVAQAKSGYRPTINATADAGRSWVSAETPSSRFSANTTTRSALNPRGVGVELNQTIFDGFRTQNRVRAAESSVLGSRESLNSTEQSILLNAATAYMDVLRDTAILDLQRNNVEVIDEQLRQTQDRFNVGEVTRTDVAQAEARLAAARSEASLAEATLRNSIATYRQVVGVEPAQLAPGRPLDRLTPRNVDAALKAGLNEHPAIKARQHAVDVAELQVKIEQGALAPQLGVAGAVDQRYDRQQGGDAALSASVVARLTVPIYEGGQAYAATRQAKETAGQRRLEADSVRDQVRAAVSSSWGRLEAARAQIVAAQAQIDAAETALSGVREEARVGQRTTLDVLNAQQELLNARVNLITAQRDRVVASYSLVNAMGRLNSRALGLKVNHYSPKIHYDQVKDLWVGTSTPDGR</sequence>
<dbReference type="Proteomes" id="UP000403266">
    <property type="component" value="Unassembled WGS sequence"/>
</dbReference>
<evidence type="ECO:0000256" key="7">
    <source>
        <dbReference type="ARBA" id="ARBA00023237"/>
    </source>
</evidence>
<dbReference type="InterPro" id="IPR003423">
    <property type="entry name" value="OMP_efflux"/>
</dbReference>
<dbReference type="GO" id="GO:0015288">
    <property type="term" value="F:porin activity"/>
    <property type="evidence" value="ECO:0007669"/>
    <property type="project" value="TreeGrafter"/>
</dbReference>
<keyword evidence="11" id="KW-1185">Reference proteome</keyword>
<keyword evidence="9" id="KW-1133">Transmembrane helix</keyword>
<keyword evidence="4" id="KW-1134">Transmembrane beta strand</keyword>
<dbReference type="InterPro" id="IPR010130">
    <property type="entry name" value="T1SS_OMP_TolC"/>
</dbReference>
<dbReference type="AlphaFoldDB" id="A0A5N7MLX3"/>
<feature type="transmembrane region" description="Helical" evidence="9">
    <location>
        <begin position="30"/>
        <end position="51"/>
    </location>
</feature>
<comment type="subcellular location">
    <subcellularLocation>
        <location evidence="1">Cell outer membrane</location>
    </subcellularLocation>
</comment>
<evidence type="ECO:0000256" key="8">
    <source>
        <dbReference type="SAM" id="Coils"/>
    </source>
</evidence>
<dbReference type="GO" id="GO:0015562">
    <property type="term" value="F:efflux transmembrane transporter activity"/>
    <property type="evidence" value="ECO:0007669"/>
    <property type="project" value="InterPro"/>
</dbReference>
<proteinExistence type="inferred from homology"/>
<feature type="coiled-coil region" evidence="8">
    <location>
        <begin position="185"/>
        <end position="236"/>
    </location>
</feature>
<dbReference type="EMBL" id="VOSK01000014">
    <property type="protein sequence ID" value="MPR24956.1"/>
    <property type="molecule type" value="Genomic_DNA"/>
</dbReference>
<evidence type="ECO:0000256" key="1">
    <source>
        <dbReference type="ARBA" id="ARBA00004442"/>
    </source>
</evidence>
<keyword evidence="8" id="KW-0175">Coiled coil</keyword>
<evidence type="ECO:0000256" key="5">
    <source>
        <dbReference type="ARBA" id="ARBA00022692"/>
    </source>
</evidence>
<evidence type="ECO:0000256" key="3">
    <source>
        <dbReference type="ARBA" id="ARBA00022448"/>
    </source>
</evidence>